<gene>
    <name evidence="3" type="ORF">DWU89_03425</name>
    <name evidence="2" type="ORF">H8784_03380</name>
</gene>
<evidence type="ECO:0000313" key="4">
    <source>
        <dbReference type="Proteomes" id="UP000256321"/>
    </source>
</evidence>
<dbReference type="Proteomes" id="UP000629596">
    <property type="component" value="Unassembled WGS sequence"/>
</dbReference>
<feature type="domain" description="Exodeoxyribonuclease X-like C-terminal" evidence="1">
    <location>
        <begin position="111"/>
        <end position="133"/>
    </location>
</feature>
<name>A0A3D8HHN6_9BACT</name>
<dbReference type="AlphaFoldDB" id="A0A3D8HHN6"/>
<keyword evidence="5" id="KW-1185">Reference proteome</keyword>
<evidence type="ECO:0000313" key="2">
    <source>
        <dbReference type="EMBL" id="MBC8600759.1"/>
    </source>
</evidence>
<dbReference type="Pfam" id="PF20600">
    <property type="entry name" value="ExoX-like_C"/>
    <property type="match status" value="1"/>
</dbReference>
<sequence length="284" mass="32867">MANPRLPDISEQEQILLYEKLNTYNQGKASYKEAGCYLVVLPTEGHPNYSLWFYTPLLDRRSFLYIEDLKPGIVASLRLVTSELWYSNRCILITNYNEKRMSTHGDDLVPFGKYRGHFLYEVSKIDPGYINWIACKFTARIPKQERFVKMAQAYNMVQLDKMLKKKQQTRPPSQYLGKPGDKLTGLTLKVTKVRLEDDPYKTGLDGTIPLFYVRQRLTTIDRDGNLVCLTLPSKHPSRVSGQLPSLEHAYEPGEFLRIASARIAAIYESYGVRYTRLNYVKFNK</sequence>
<dbReference type="InterPro" id="IPR046768">
    <property type="entry name" value="ExoX-like_C"/>
</dbReference>
<evidence type="ECO:0000313" key="3">
    <source>
        <dbReference type="EMBL" id="RDU50489.1"/>
    </source>
</evidence>
<organism evidence="3 4">
    <name type="scientific">Parabacteroides acidifaciens</name>
    <dbReference type="NCBI Taxonomy" id="2290935"/>
    <lineage>
        <taxon>Bacteria</taxon>
        <taxon>Pseudomonadati</taxon>
        <taxon>Bacteroidota</taxon>
        <taxon>Bacteroidia</taxon>
        <taxon>Bacteroidales</taxon>
        <taxon>Tannerellaceae</taxon>
        <taxon>Parabacteroides</taxon>
    </lineage>
</organism>
<dbReference type="Proteomes" id="UP000256321">
    <property type="component" value="Unassembled WGS sequence"/>
</dbReference>
<dbReference type="EMBL" id="JACRTI010000005">
    <property type="protein sequence ID" value="MBC8600759.1"/>
    <property type="molecule type" value="Genomic_DNA"/>
</dbReference>
<dbReference type="RefSeq" id="WP_115498277.1">
    <property type="nucleotide sequence ID" value="NZ_JACRTI010000005.1"/>
</dbReference>
<accession>A0A3D8HHN6</accession>
<reference evidence="3 4" key="1">
    <citation type="submission" date="2018-07" db="EMBL/GenBank/DDBJ databases">
        <title>Parabacteroides acidifaciens nov. sp., isolated from human feces.</title>
        <authorList>
            <person name="Wang Y.J."/>
        </authorList>
    </citation>
    <scope>NUCLEOTIDE SEQUENCE [LARGE SCALE GENOMIC DNA]</scope>
    <source>
        <strain evidence="3 4">426-9</strain>
    </source>
</reference>
<protein>
    <recommendedName>
        <fullName evidence="1">Exodeoxyribonuclease X-like C-terminal domain-containing protein</fullName>
    </recommendedName>
</protein>
<proteinExistence type="predicted"/>
<evidence type="ECO:0000259" key="1">
    <source>
        <dbReference type="Pfam" id="PF20600"/>
    </source>
</evidence>
<evidence type="ECO:0000313" key="5">
    <source>
        <dbReference type="Proteomes" id="UP000629596"/>
    </source>
</evidence>
<reference evidence="2 5" key="2">
    <citation type="submission" date="2020-08" db="EMBL/GenBank/DDBJ databases">
        <title>Genome public.</title>
        <authorList>
            <person name="Liu C."/>
            <person name="Sun Q."/>
        </authorList>
    </citation>
    <scope>NUCLEOTIDE SEQUENCE [LARGE SCALE GENOMIC DNA]</scope>
    <source>
        <strain evidence="2 5">426_9</strain>
    </source>
</reference>
<comment type="caution">
    <text evidence="3">The sequence shown here is derived from an EMBL/GenBank/DDBJ whole genome shotgun (WGS) entry which is preliminary data.</text>
</comment>
<dbReference type="EMBL" id="QREV01000005">
    <property type="protein sequence ID" value="RDU50489.1"/>
    <property type="molecule type" value="Genomic_DNA"/>
</dbReference>